<dbReference type="InterPro" id="IPR025857">
    <property type="entry name" value="MacB_PCD"/>
</dbReference>
<evidence type="ECO:0000256" key="1">
    <source>
        <dbReference type="ARBA" id="ARBA00004651"/>
    </source>
</evidence>
<feature type="transmembrane region" description="Helical" evidence="7">
    <location>
        <begin position="700"/>
        <end position="724"/>
    </location>
</feature>
<evidence type="ECO:0000259" key="8">
    <source>
        <dbReference type="Pfam" id="PF02687"/>
    </source>
</evidence>
<evidence type="ECO:0000313" key="11">
    <source>
        <dbReference type="Proteomes" id="UP000640052"/>
    </source>
</evidence>
<dbReference type="GO" id="GO:0005886">
    <property type="term" value="C:plasma membrane"/>
    <property type="evidence" value="ECO:0007669"/>
    <property type="project" value="UniProtKB-SubCell"/>
</dbReference>
<dbReference type="EMBL" id="BOOA01000030">
    <property type="protein sequence ID" value="GIH25616.1"/>
    <property type="molecule type" value="Genomic_DNA"/>
</dbReference>
<feature type="domain" description="ABC3 transporter permease C-terminal" evidence="8">
    <location>
        <begin position="657"/>
        <end position="774"/>
    </location>
</feature>
<evidence type="ECO:0008006" key="12">
    <source>
        <dbReference type="Google" id="ProtNLM"/>
    </source>
</evidence>
<evidence type="ECO:0000256" key="7">
    <source>
        <dbReference type="SAM" id="Phobius"/>
    </source>
</evidence>
<reference evidence="10" key="1">
    <citation type="submission" date="2021-01" db="EMBL/GenBank/DDBJ databases">
        <title>Whole genome shotgun sequence of Acrocarpospora phusangensis NBRC 108782.</title>
        <authorList>
            <person name="Komaki H."/>
            <person name="Tamura T."/>
        </authorList>
    </citation>
    <scope>NUCLEOTIDE SEQUENCE</scope>
    <source>
        <strain evidence="10">NBRC 108782</strain>
    </source>
</reference>
<keyword evidence="2" id="KW-1003">Cell membrane</keyword>
<comment type="caution">
    <text evidence="10">The sequence shown here is derived from an EMBL/GenBank/DDBJ whole genome shotgun (WGS) entry which is preliminary data.</text>
</comment>
<feature type="transmembrane region" description="Helical" evidence="7">
    <location>
        <begin position="433"/>
        <end position="451"/>
    </location>
</feature>
<gene>
    <name evidence="10" type="ORF">Aph01nite_39260</name>
</gene>
<keyword evidence="3 7" id="KW-0812">Transmembrane</keyword>
<keyword evidence="11" id="KW-1185">Reference proteome</keyword>
<dbReference type="InterPro" id="IPR050250">
    <property type="entry name" value="Macrolide_Exporter_MacB"/>
</dbReference>
<evidence type="ECO:0000313" key="10">
    <source>
        <dbReference type="EMBL" id="GIH25616.1"/>
    </source>
</evidence>
<dbReference type="GO" id="GO:0022857">
    <property type="term" value="F:transmembrane transporter activity"/>
    <property type="evidence" value="ECO:0007669"/>
    <property type="project" value="TreeGrafter"/>
</dbReference>
<dbReference type="RefSeq" id="WP_204042317.1">
    <property type="nucleotide sequence ID" value="NZ_BOOA01000030.1"/>
</dbReference>
<dbReference type="Pfam" id="PF02687">
    <property type="entry name" value="FtsX"/>
    <property type="match status" value="1"/>
</dbReference>
<feature type="transmembrane region" description="Helical" evidence="7">
    <location>
        <begin position="360"/>
        <end position="386"/>
    </location>
</feature>
<dbReference type="PANTHER" id="PTHR30572">
    <property type="entry name" value="MEMBRANE COMPONENT OF TRANSPORTER-RELATED"/>
    <property type="match status" value="1"/>
</dbReference>
<dbReference type="PANTHER" id="PTHR30572:SF4">
    <property type="entry name" value="ABC TRANSPORTER PERMEASE YTRF"/>
    <property type="match status" value="1"/>
</dbReference>
<dbReference type="Proteomes" id="UP000640052">
    <property type="component" value="Unassembled WGS sequence"/>
</dbReference>
<evidence type="ECO:0000256" key="6">
    <source>
        <dbReference type="ARBA" id="ARBA00038076"/>
    </source>
</evidence>
<dbReference type="Pfam" id="PF12704">
    <property type="entry name" value="MacB_PCD"/>
    <property type="match status" value="1"/>
</dbReference>
<comment type="subcellular location">
    <subcellularLocation>
        <location evidence="1">Cell membrane</location>
        <topology evidence="1">Multi-pass membrane protein</topology>
    </subcellularLocation>
</comment>
<feature type="transmembrane region" description="Helical" evidence="7">
    <location>
        <begin position="656"/>
        <end position="679"/>
    </location>
</feature>
<keyword evidence="4 7" id="KW-1133">Transmembrane helix</keyword>
<evidence type="ECO:0000256" key="3">
    <source>
        <dbReference type="ARBA" id="ARBA00022692"/>
    </source>
</evidence>
<evidence type="ECO:0000256" key="2">
    <source>
        <dbReference type="ARBA" id="ARBA00022475"/>
    </source>
</evidence>
<feature type="transmembrane region" description="Helical" evidence="7">
    <location>
        <begin position="267"/>
        <end position="291"/>
    </location>
</feature>
<sequence>MTALWLRLEIRRRLPALVALTLLVALSTGVVLAAVAGALRGMSALDRLRAVTLPATIGLLPNEPGFDWDRVRRLPGVAAAGTFASSPFVTEGRSASAVAFLPPADGEMGRTVERPVVLAGRAADPRRADEVTVTPRYLEAHGKAIGDTITVTLLTPEQMDAPEVPGRVPAGPRIELRIVGVARSFLNSDPPETGPGSVLPTHALFERHRANFTGAASPGNLNGVVRLTGGEEALPAFVAALDRPDVEIWNVAEAVRKDQAMIAFEGVAALAFALTALVAAALLTGQAVARLAAAGEPELRVLRALGLTRRELLAVGAAGPALAGAAGAALGVALAVLLSAWTPIGSAARMEPAPGIAADWLVLGPGWAAATLAVPVRAGLAVWAAVRAGSVRPVARRSALAELAGRLPVPVAVGTRFALEPGRGRRPVPVRPALLGAVAGVLGVLAAFTFADAVDDASAEPAAFGQTHGLSAHFGYNDDGAPAAPLIATMLRDPDVAGVNDTRIGVATRAGASFSVLTYAPAGAWPPAVLTAGAAANRAGDIVLAPSTAGDLGAAVGDEVALAGSGRTASFLVTGIGLLPESPHSGYSHGAWVTPDGYDRLFAPGEFKFRLGLAALRPGADPEAAAARLRAAGLQIELTAEVQQAAQLRGIRPLPLLLAAFLIVLAVAAVAHALTSAVLRRRRELAVLRALGMTRAQARGVVLTQGVVLAGAGLVFGVPLGIALGRTLWRVMADLVPVLYRPPLAEAALALVAPAALLVACAAALWPARRAARLPVGMILRAE</sequence>
<organism evidence="10 11">
    <name type="scientific">Acrocarpospora phusangensis</name>
    <dbReference type="NCBI Taxonomy" id="1070424"/>
    <lineage>
        <taxon>Bacteria</taxon>
        <taxon>Bacillati</taxon>
        <taxon>Actinomycetota</taxon>
        <taxon>Actinomycetes</taxon>
        <taxon>Streptosporangiales</taxon>
        <taxon>Streptosporangiaceae</taxon>
        <taxon>Acrocarpospora</taxon>
    </lineage>
</organism>
<protein>
    <recommendedName>
        <fullName evidence="12">ABC3 transporter permease protein domain-containing protein</fullName>
    </recommendedName>
</protein>
<evidence type="ECO:0000256" key="5">
    <source>
        <dbReference type="ARBA" id="ARBA00023136"/>
    </source>
</evidence>
<evidence type="ECO:0000256" key="4">
    <source>
        <dbReference type="ARBA" id="ARBA00022989"/>
    </source>
</evidence>
<proteinExistence type="inferred from homology"/>
<feature type="transmembrane region" description="Helical" evidence="7">
    <location>
        <begin position="744"/>
        <end position="766"/>
    </location>
</feature>
<feature type="domain" description="MacB-like periplasmic core" evidence="9">
    <location>
        <begin position="434"/>
        <end position="631"/>
    </location>
</feature>
<dbReference type="AlphaFoldDB" id="A0A919QB76"/>
<name>A0A919QB76_9ACTN</name>
<dbReference type="InterPro" id="IPR003838">
    <property type="entry name" value="ABC3_permease_C"/>
</dbReference>
<accession>A0A919QB76</accession>
<comment type="similarity">
    <text evidence="6">Belongs to the ABC-4 integral membrane protein family.</text>
</comment>
<feature type="transmembrane region" description="Helical" evidence="7">
    <location>
        <begin position="312"/>
        <end position="340"/>
    </location>
</feature>
<evidence type="ECO:0000259" key="9">
    <source>
        <dbReference type="Pfam" id="PF12704"/>
    </source>
</evidence>
<keyword evidence="5 7" id="KW-0472">Membrane</keyword>